<evidence type="ECO:0000256" key="1">
    <source>
        <dbReference type="ARBA" id="ARBA00023180"/>
    </source>
</evidence>
<reference evidence="3" key="1">
    <citation type="submission" date="2016-10" db="EMBL/GenBank/DDBJ databases">
        <title>Identification of putative carboxylesterase genes from the rice leaffolder, Cnaphalocrocis medinalis.</title>
        <authorList>
            <person name="Liu S."/>
        </authorList>
    </citation>
    <scope>NUCLEOTIDE SEQUENCE</scope>
    <source>
        <strain evidence="3">HF</strain>
    </source>
</reference>
<dbReference type="AlphaFoldDB" id="A0A1U9X1T6"/>
<dbReference type="SUPFAM" id="SSF53474">
    <property type="entry name" value="alpha/beta-Hydrolases"/>
    <property type="match status" value="1"/>
</dbReference>
<evidence type="ECO:0000259" key="2">
    <source>
        <dbReference type="Pfam" id="PF00135"/>
    </source>
</evidence>
<dbReference type="Pfam" id="PF00135">
    <property type="entry name" value="COesterase"/>
    <property type="match status" value="1"/>
</dbReference>
<dbReference type="PANTHER" id="PTHR11559">
    <property type="entry name" value="CARBOXYLESTERASE"/>
    <property type="match status" value="1"/>
</dbReference>
<sequence length="538" mass="61096">MGPVVTISLGKIRGSLMKTRLGKTIYSFRGIRYGEPPVGQQRFKQAEPVKAWNGTFDASEEGPSCGWPNSKFQSEDCLRLNIYTTKLSEPGSPPRAVIVFFHPGGFWSISGQSRYFGPEHYLDQDIVLVTCNYRLGSLGFISTGDSLLPGNLGLKDQVEVLRFVQKHIRKFNGNPDSVTITGHSAGGWSVSLHLVSPMSKGLFHRAISQSGASTYQNPFPTHQKHLAIKLGKLMNCPTDTTGSMLICLNTKSFEEISGTLPKFFEWYGDPILVWTPVIEPEVAGVERFLPDQPINLIKQGKFHHVPYIAGITTDEFAGVVVRPVEEARKGNTTIFDDINANWTKNAPISFLYERNTERSLQISEDLRQFYLKGKPAGVDNYRGLGELYADSVTIFGVHRLINLLAIHSTQPVYYYKFSYQGRYSHVTWADKKPYGVVHHDELLYFFNISFFPNYEKTAPEIPTIRRLTTMWATFAYTGHPIPTSFNNNEQKEDFLNVTWIPFTHDNLAYLDIGNNLIMKRKLYVERMNEWEKLFPITY</sequence>
<dbReference type="EMBL" id="KY021839">
    <property type="protein sequence ID" value="AQY62728.1"/>
    <property type="molecule type" value="mRNA"/>
</dbReference>
<dbReference type="InterPro" id="IPR002018">
    <property type="entry name" value="CarbesteraseB"/>
</dbReference>
<evidence type="ECO:0000313" key="3">
    <source>
        <dbReference type="EMBL" id="AQY62728.1"/>
    </source>
</evidence>
<feature type="domain" description="Carboxylesterase type B" evidence="2">
    <location>
        <begin position="3"/>
        <end position="530"/>
    </location>
</feature>
<name>A0A1U9X1T6_CNAME</name>
<proteinExistence type="evidence at transcript level"/>
<dbReference type="InterPro" id="IPR050309">
    <property type="entry name" value="Type-B_Carboxylest/Lipase"/>
</dbReference>
<keyword evidence="1" id="KW-0325">Glycoprotein</keyword>
<dbReference type="InterPro" id="IPR029058">
    <property type="entry name" value="AB_hydrolase_fold"/>
</dbReference>
<accession>A0A1U9X1T6</accession>
<dbReference type="Gene3D" id="3.40.50.1820">
    <property type="entry name" value="alpha/beta hydrolase"/>
    <property type="match status" value="1"/>
</dbReference>
<organism evidence="3">
    <name type="scientific">Cnaphalocrocis medinalis</name>
    <name type="common">Rice leaffolder moth</name>
    <dbReference type="NCBI Taxonomy" id="437488"/>
    <lineage>
        <taxon>Eukaryota</taxon>
        <taxon>Metazoa</taxon>
        <taxon>Ecdysozoa</taxon>
        <taxon>Arthropoda</taxon>
        <taxon>Hexapoda</taxon>
        <taxon>Insecta</taxon>
        <taxon>Pterygota</taxon>
        <taxon>Neoptera</taxon>
        <taxon>Endopterygota</taxon>
        <taxon>Lepidoptera</taxon>
        <taxon>Glossata</taxon>
        <taxon>Ditrysia</taxon>
        <taxon>Pyraloidea</taxon>
        <taxon>Crambidae</taxon>
        <taxon>Pyraustinae</taxon>
        <taxon>Cnaphalocrocis</taxon>
    </lineage>
</organism>
<protein>
    <submittedName>
        <fullName evidence="3">Carboxylesterase</fullName>
    </submittedName>
</protein>